<dbReference type="NCBIfam" id="TIGR02876">
    <property type="entry name" value="spore_yqfD"/>
    <property type="match status" value="1"/>
</dbReference>
<dbReference type="PIRSF" id="PIRSF029895">
    <property type="entry name" value="SpoIV"/>
    <property type="match status" value="1"/>
</dbReference>
<dbReference type="Pfam" id="PF06898">
    <property type="entry name" value="YqfD"/>
    <property type="match status" value="1"/>
</dbReference>
<dbReference type="AlphaFoldDB" id="A0A650EN40"/>
<protein>
    <submittedName>
        <fullName evidence="2">Sporulation protein YqfD</fullName>
    </submittedName>
</protein>
<keyword evidence="1" id="KW-0812">Transmembrane</keyword>
<dbReference type="InterPro" id="IPR010690">
    <property type="entry name" value="YqfD"/>
</dbReference>
<gene>
    <name evidence="2" type="ORF">Firmicute1046_3530</name>
</gene>
<organism evidence="2">
    <name type="scientific">uncultured Bacillota bacterium</name>
    <dbReference type="NCBI Taxonomy" id="344338"/>
    <lineage>
        <taxon>Bacteria</taxon>
        <taxon>Bacillati</taxon>
        <taxon>Bacillota</taxon>
        <taxon>environmental samples</taxon>
    </lineage>
</organism>
<keyword evidence="1" id="KW-0472">Membrane</keyword>
<reference evidence="2" key="1">
    <citation type="journal article" date="2020" name="J. ISSAAS">
        <title>Lactobacilli and other gastrointestinal microbiota of Peromyscus leucopus, reservoir host for agents of Lyme disease and other zoonoses in North America.</title>
        <authorList>
            <person name="Milovic A."/>
            <person name="Bassam K."/>
            <person name="Shao H."/>
            <person name="Chatzistamou I."/>
            <person name="Tufts D.M."/>
            <person name="Diuk-Wasser M."/>
            <person name="Barbour A.G."/>
        </authorList>
    </citation>
    <scope>NUCLEOTIDE SEQUENCE</scope>
    <source>
        <strain evidence="2">LL40</strain>
    </source>
</reference>
<evidence type="ECO:0000256" key="1">
    <source>
        <dbReference type="SAM" id="Phobius"/>
    </source>
</evidence>
<keyword evidence="1" id="KW-1133">Transmembrane helix</keyword>
<dbReference type="EMBL" id="MN577573">
    <property type="protein sequence ID" value="QGT51277.1"/>
    <property type="molecule type" value="Genomic_DNA"/>
</dbReference>
<accession>A0A650EN40</accession>
<evidence type="ECO:0000313" key="2">
    <source>
        <dbReference type="EMBL" id="QGT51277.1"/>
    </source>
</evidence>
<feature type="transmembrane region" description="Helical" evidence="1">
    <location>
        <begin position="91"/>
        <end position="107"/>
    </location>
</feature>
<name>A0A650EN40_9FIRM</name>
<sequence length="422" mass="48557">MLIQKLICFLRGYLVIQADSCFPERFINICIRRNILLWDIKKLGDMRMRANISIRAFPLLREIARKTRTHIEIADKRGLPFFMHRYRKRRFAAAGLAVFLLMMWYFSTHVMGITVIGNERVSEAVITECMERFGVRLGVRLNSFDTDLLQNQMMTDLADIAWVGAALKGSRLYVEVRERLEPLARIDQNTPCNLVAEHDGVISGLEVREGQTLVKVNDAVTAGDLLVSGIMDSASQGMRYVHSFGDIYATTWYKKEGEYPLQYEEKIETGNVKKRYRAQILKCKVNFYFNGRPPYSVYEKIETKQEYSLPIDIFPSLFWSCDTYTEQQVVQKSRTEQETIEFAAQELKAQIESELPPDAEVRNIAVTHTASDQTVRVAVEYECRENIAKQSMIDKIDVLPYDIGEVQNNSETTQENPGQPAR</sequence>
<proteinExistence type="predicted"/>